<dbReference type="EC" id="1.13.11.63" evidence="6"/>
<accession>A0A7R8CK88</accession>
<dbReference type="EMBL" id="HG994590">
    <property type="protein sequence ID" value="CAF2813133.1"/>
    <property type="molecule type" value="Genomic_DNA"/>
</dbReference>
<evidence type="ECO:0000313" key="7">
    <source>
        <dbReference type="Proteomes" id="UP000675881"/>
    </source>
</evidence>
<dbReference type="AlphaFoldDB" id="A0A7R8CK88"/>
<dbReference type="GO" id="GO:0046872">
    <property type="term" value="F:metal ion binding"/>
    <property type="evidence" value="ECO:0007669"/>
    <property type="project" value="UniProtKB-KW"/>
</dbReference>
<dbReference type="GO" id="GO:0016121">
    <property type="term" value="P:carotene catabolic process"/>
    <property type="evidence" value="ECO:0007669"/>
    <property type="project" value="TreeGrafter"/>
</dbReference>
<dbReference type="GO" id="GO:0010436">
    <property type="term" value="F:carotenoid dioxygenase activity"/>
    <property type="evidence" value="ECO:0007669"/>
    <property type="project" value="TreeGrafter"/>
</dbReference>
<dbReference type="PANTHER" id="PTHR10543:SF24">
    <property type="entry name" value="CAROTENOID ISOMEROOXYGENASE"/>
    <property type="match status" value="1"/>
</dbReference>
<keyword evidence="3 6" id="KW-0560">Oxidoreductase</keyword>
<keyword evidence="4 5" id="KW-0408">Iron</keyword>
<evidence type="ECO:0000313" key="6">
    <source>
        <dbReference type="EMBL" id="CAF2813133.1"/>
    </source>
</evidence>
<evidence type="ECO:0000256" key="5">
    <source>
        <dbReference type="PIRSR" id="PIRSR604294-1"/>
    </source>
</evidence>
<gene>
    <name evidence="6" type="ORF">LSAA_2808</name>
</gene>
<evidence type="ECO:0000256" key="3">
    <source>
        <dbReference type="ARBA" id="ARBA00023002"/>
    </source>
</evidence>
<evidence type="ECO:0000256" key="2">
    <source>
        <dbReference type="ARBA" id="ARBA00022723"/>
    </source>
</evidence>
<comment type="cofactor">
    <cofactor evidence="5">
        <name>Fe(2+)</name>
        <dbReference type="ChEBI" id="CHEBI:29033"/>
    </cofactor>
    <text evidence="5">Binds 1 Fe(2+) ion per subunit.</text>
</comment>
<dbReference type="PANTHER" id="PTHR10543">
    <property type="entry name" value="BETA-CAROTENE DIOXYGENASE"/>
    <property type="match status" value="1"/>
</dbReference>
<dbReference type="InterPro" id="IPR004294">
    <property type="entry name" value="Carotenoid_Oase"/>
</dbReference>
<keyword evidence="2 5" id="KW-0479">Metal-binding</keyword>
<dbReference type="GO" id="GO:0003834">
    <property type="term" value="F:beta-carotene 15,15'-dioxygenase activity"/>
    <property type="evidence" value="ECO:0007669"/>
    <property type="project" value="UniProtKB-EC"/>
</dbReference>
<keyword evidence="7" id="KW-1185">Reference proteome</keyword>
<reference evidence="6" key="1">
    <citation type="submission" date="2021-02" db="EMBL/GenBank/DDBJ databases">
        <authorList>
            <person name="Bekaert M."/>
        </authorList>
    </citation>
    <scope>NUCLEOTIDE SEQUENCE</scope>
    <source>
        <strain evidence="6">IoA-00</strain>
    </source>
</reference>
<organism evidence="6 7">
    <name type="scientific">Lepeophtheirus salmonis</name>
    <name type="common">Salmon louse</name>
    <name type="synonym">Caligus salmonis</name>
    <dbReference type="NCBI Taxonomy" id="72036"/>
    <lineage>
        <taxon>Eukaryota</taxon>
        <taxon>Metazoa</taxon>
        <taxon>Ecdysozoa</taxon>
        <taxon>Arthropoda</taxon>
        <taxon>Crustacea</taxon>
        <taxon>Multicrustacea</taxon>
        <taxon>Hexanauplia</taxon>
        <taxon>Copepoda</taxon>
        <taxon>Siphonostomatoida</taxon>
        <taxon>Caligidae</taxon>
        <taxon>Lepeophtheirus</taxon>
    </lineage>
</organism>
<comment type="similarity">
    <text evidence="1">Belongs to the carotenoid oxygenase family.</text>
</comment>
<proteinExistence type="inferred from homology"/>
<feature type="binding site" evidence="5">
    <location>
        <position position="180"/>
    </location>
    <ligand>
        <name>Fe cation</name>
        <dbReference type="ChEBI" id="CHEBI:24875"/>
        <note>catalytic</note>
    </ligand>
</feature>
<evidence type="ECO:0000256" key="1">
    <source>
        <dbReference type="ARBA" id="ARBA00006787"/>
    </source>
</evidence>
<dbReference type="Pfam" id="PF03055">
    <property type="entry name" value="RPE65"/>
    <property type="match status" value="1"/>
</dbReference>
<name>A0A7R8CK88_LEPSM</name>
<sequence>MNRRIRSDCMEMRGTLNDQGLPEWFRKMMSGRNTSAFSMIPFRNPSMMNSLTMNDQNNLITPFMRSERGMESTLSNHKCNYHEINEESMSRYKSFNHQYGHGYFPFYHFGNWGGNMSGVIRIQSAFPMRDLNGDYFNMGASFGNGNNYHFLKYPSSLDMNNYQVVGTVPSRYPNHIGCFHAYGITDNYFVLCEQPIGFNASQFTNSQIVSGDYNMEFLQRECNYFYIMDKRSGKCREVRYVTDNPYFIYNFVNCYEYENQIVIDAMGLNGSDLYSSINPDSPISSRFFRERYNSSKIMRFRLPLGSNSSSQMDWNNSTSWKQDSNKMILQPQYPFSESECMYPCINPNYNCRKNQYTYGQSGNSMIKFDAKNGRNLTWRGDNELRRPFRSVFVPNPSGMYEDDGVVVSWCCHSRDDFSKQYMVFINAHNMEEISRLNCDSPLPFGSSNSFNSSYFMQW</sequence>
<protein>
    <submittedName>
        <fullName evidence="6">BCMO1</fullName>
        <ecNumber evidence="6">1.13.11.63</ecNumber>
    </submittedName>
</protein>
<evidence type="ECO:0000256" key="4">
    <source>
        <dbReference type="ARBA" id="ARBA00023004"/>
    </source>
</evidence>
<dbReference type="Proteomes" id="UP000675881">
    <property type="component" value="Chromosome 11"/>
</dbReference>
<dbReference type="OrthoDB" id="1069523at2759"/>